<proteinExistence type="predicted"/>
<dbReference type="SMART" id="SM00906">
    <property type="entry name" value="Fungal_trans"/>
    <property type="match status" value="1"/>
</dbReference>
<feature type="compositionally biased region" description="Polar residues" evidence="3">
    <location>
        <begin position="1"/>
        <end position="10"/>
    </location>
</feature>
<evidence type="ECO:0000256" key="2">
    <source>
        <dbReference type="ARBA" id="ARBA00023242"/>
    </source>
</evidence>
<dbReference type="CDD" id="cd12148">
    <property type="entry name" value="fungal_TF_MHR"/>
    <property type="match status" value="1"/>
</dbReference>
<dbReference type="SMART" id="SM00066">
    <property type="entry name" value="GAL4"/>
    <property type="match status" value="1"/>
</dbReference>
<feature type="region of interest" description="Disordered" evidence="3">
    <location>
        <begin position="230"/>
        <end position="265"/>
    </location>
</feature>
<feature type="region of interest" description="Disordered" evidence="3">
    <location>
        <begin position="903"/>
        <end position="932"/>
    </location>
</feature>
<feature type="domain" description="Zn(2)-C6 fungal-type" evidence="4">
    <location>
        <begin position="119"/>
        <end position="150"/>
    </location>
</feature>
<keyword evidence="1" id="KW-0479">Metal-binding</keyword>
<protein>
    <submittedName>
        <fullName evidence="5">Cutinase transcription factor 1 beta</fullName>
    </submittedName>
</protein>
<name>A0A3M9YL64_9PEZI</name>
<feature type="compositionally biased region" description="Polar residues" evidence="3">
    <location>
        <begin position="85"/>
        <end position="100"/>
    </location>
</feature>
<evidence type="ECO:0000256" key="3">
    <source>
        <dbReference type="SAM" id="MobiDB-lite"/>
    </source>
</evidence>
<dbReference type="PROSITE" id="PS50048">
    <property type="entry name" value="ZN2_CY6_FUNGAL_2"/>
    <property type="match status" value="1"/>
</dbReference>
<feature type="region of interest" description="Disordered" evidence="3">
    <location>
        <begin position="1"/>
        <end position="21"/>
    </location>
</feature>
<evidence type="ECO:0000313" key="5">
    <source>
        <dbReference type="EMBL" id="RNJ60486.1"/>
    </source>
</evidence>
<dbReference type="Pfam" id="PF00172">
    <property type="entry name" value="Zn_clus"/>
    <property type="match status" value="1"/>
</dbReference>
<feature type="compositionally biased region" description="Basic and acidic residues" evidence="3">
    <location>
        <begin position="56"/>
        <end position="72"/>
    </location>
</feature>
<dbReference type="EMBL" id="RBVV01000006">
    <property type="protein sequence ID" value="RNJ60486.1"/>
    <property type="molecule type" value="Genomic_DNA"/>
</dbReference>
<reference evidence="5 6" key="1">
    <citation type="submission" date="2018-10" db="EMBL/GenBank/DDBJ databases">
        <title>Genome sequence of Verticillium nonalfalfae VnAa140.</title>
        <authorList>
            <person name="Stajich J.E."/>
            <person name="Kasson M.T."/>
        </authorList>
    </citation>
    <scope>NUCLEOTIDE SEQUENCE [LARGE SCALE GENOMIC DNA]</scope>
    <source>
        <strain evidence="5 6">VnAa140</strain>
    </source>
</reference>
<dbReference type="PANTHER" id="PTHR47425">
    <property type="entry name" value="FARB-RELATED"/>
    <property type="match status" value="1"/>
</dbReference>
<gene>
    <name evidence="5" type="primary">CTF1BETA</name>
    <name evidence="5" type="ORF">D7B24_007409</name>
</gene>
<dbReference type="InterPro" id="IPR036864">
    <property type="entry name" value="Zn2-C6_fun-type_DNA-bd_sf"/>
</dbReference>
<organism evidence="5 6">
    <name type="scientific">Verticillium nonalfalfae</name>
    <dbReference type="NCBI Taxonomy" id="1051616"/>
    <lineage>
        <taxon>Eukaryota</taxon>
        <taxon>Fungi</taxon>
        <taxon>Dikarya</taxon>
        <taxon>Ascomycota</taxon>
        <taxon>Pezizomycotina</taxon>
        <taxon>Sordariomycetes</taxon>
        <taxon>Hypocreomycetidae</taxon>
        <taxon>Glomerellales</taxon>
        <taxon>Plectosphaerellaceae</taxon>
        <taxon>Verticillium</taxon>
    </lineage>
</organism>
<dbReference type="GO" id="GO:0003677">
    <property type="term" value="F:DNA binding"/>
    <property type="evidence" value="ECO:0007669"/>
    <property type="project" value="InterPro"/>
</dbReference>
<keyword evidence="2" id="KW-0539">Nucleus</keyword>
<keyword evidence="6" id="KW-1185">Reference proteome</keyword>
<evidence type="ECO:0000259" key="4">
    <source>
        <dbReference type="PROSITE" id="PS50048"/>
    </source>
</evidence>
<dbReference type="RefSeq" id="XP_028498644.1">
    <property type="nucleotide sequence ID" value="XM_028641519.1"/>
</dbReference>
<comment type="caution">
    <text evidence="5">The sequence shown here is derived from an EMBL/GenBank/DDBJ whole genome shotgun (WGS) entry which is preliminary data.</text>
</comment>
<dbReference type="InterPro" id="IPR007219">
    <property type="entry name" value="XnlR_reg_dom"/>
</dbReference>
<dbReference type="Proteomes" id="UP000267145">
    <property type="component" value="Unassembled WGS sequence"/>
</dbReference>
<accession>A0A3M9YL64</accession>
<dbReference type="GO" id="GO:0006351">
    <property type="term" value="P:DNA-templated transcription"/>
    <property type="evidence" value="ECO:0007669"/>
    <property type="project" value="InterPro"/>
</dbReference>
<feature type="region of interest" description="Disordered" evidence="3">
    <location>
        <begin position="43"/>
        <end position="116"/>
    </location>
</feature>
<feature type="compositionally biased region" description="Gly residues" evidence="3">
    <location>
        <begin position="239"/>
        <end position="256"/>
    </location>
</feature>
<dbReference type="GeneID" id="39611098"/>
<dbReference type="InterPro" id="IPR001138">
    <property type="entry name" value="Zn2Cys6_DnaBD"/>
</dbReference>
<dbReference type="PANTHER" id="PTHR47425:SF2">
    <property type="entry name" value="FARB-RELATED"/>
    <property type="match status" value="1"/>
</dbReference>
<dbReference type="Pfam" id="PF04082">
    <property type="entry name" value="Fungal_trans"/>
    <property type="match status" value="1"/>
</dbReference>
<dbReference type="CDD" id="cd00067">
    <property type="entry name" value="GAL4"/>
    <property type="match status" value="1"/>
</dbReference>
<dbReference type="STRING" id="1051616.A0A3M9YL64"/>
<dbReference type="Gene3D" id="4.10.240.10">
    <property type="entry name" value="Zn(2)-C6 fungal-type DNA-binding domain"/>
    <property type="match status" value="1"/>
</dbReference>
<dbReference type="InterPro" id="IPR052761">
    <property type="entry name" value="Fungal_Detox/Toxin_TFs"/>
</dbReference>
<sequence length="1008" mass="109120">MSSAEDSTPSPDLDLGLDMDLDFDSAQEASALQAVADSMAAENANTTTTTHMASCDNHDMSGMDTSEDKHDASSPSPAAEDRGSPTPSQNGKKRPSTSSAAEDPNAPPAKVTKRRAARACVSCRARKVRCDVVEGAPCGNCRWDNVECVVQESRRRKKALLTASTAVAVAEAQLRAKGSEGLHHQLHQQHPHHHALHQHPSLAPATANVNIQSNAELRHASIASAASIGSMGAPASGQTGAGVEGGPLNGISGGAEGATVSPDGHVPHMIYQQSALRQDANAKATANANAHLLSKLQAAAAQDTNARRLLANLLTRAQAVTSSSAAAASSSSFSSQTSFGDLRTSQFLASLEEPDLQAQLPAFVKPLPARIASEDVKYLHTKGALSLPPLPLQTALLQAYVEYVHPYMPLLDLREFLGAVNARDGLCGQVSLFLYQAIMFAATAFVDMKALKEAGYSTRKAARRSFFSKTRLLYDFDYESDRLVLVQALLLMTYWYETPDDQKDTWHWMGVAISLAHTIGLHRNPATTSMPLRKQKLWKRIWWSCFMRDRLVALGMRRPTRIKDEDYDVPMLTENDFEIELLAEENHAVPAECTLVRDIAMQQELASMCVAKAKLCICISHMLKAQYSVLIRDKMRPDNTVNSTMMLFPNKKLDNFESVTSVDLELMAWAEALPQACQYRPLTPLDVKNGRSTLAVQRTLLHMVYYTTISALHRPQFLPSSPSQAPTASRQVQEMSRLRVRDAAMHITRMASELHHLRLEKFLPTTGVTVILPAMIIHLLEMKNPIAQARDRASRGFKQCMRVMEKLREIYAAADYATGFLDAALSKAAIDIGAGAGAQAAAVTQQNLKMADPSFGAQTPPPENAPYMTSSEALFAKPNQVAQATNSTNVVLPQTINAAALDLSASPPSTDKDLESSLGGLTPSASGGSEEPELLDLDFLQGQDDIDWNAMAGTELDMDQWLQFPPEGVNNSDEGLVANVFGEEGMQDAMNWAAAGAVDVKAEMAAAA</sequence>
<dbReference type="GO" id="GO:0008270">
    <property type="term" value="F:zinc ion binding"/>
    <property type="evidence" value="ECO:0007669"/>
    <property type="project" value="InterPro"/>
</dbReference>
<evidence type="ECO:0000256" key="1">
    <source>
        <dbReference type="ARBA" id="ARBA00022723"/>
    </source>
</evidence>
<dbReference type="SUPFAM" id="SSF57701">
    <property type="entry name" value="Zn2/Cys6 DNA-binding domain"/>
    <property type="match status" value="1"/>
</dbReference>
<dbReference type="AlphaFoldDB" id="A0A3M9YL64"/>
<dbReference type="GO" id="GO:0000981">
    <property type="term" value="F:DNA-binding transcription factor activity, RNA polymerase II-specific"/>
    <property type="evidence" value="ECO:0007669"/>
    <property type="project" value="InterPro"/>
</dbReference>
<evidence type="ECO:0000313" key="6">
    <source>
        <dbReference type="Proteomes" id="UP000267145"/>
    </source>
</evidence>
<dbReference type="PROSITE" id="PS00463">
    <property type="entry name" value="ZN2_CY6_FUNGAL_1"/>
    <property type="match status" value="1"/>
</dbReference>